<accession>A0ABW3Y6B0</accession>
<evidence type="ECO:0000313" key="5">
    <source>
        <dbReference type="Proteomes" id="UP001597201"/>
    </source>
</evidence>
<evidence type="ECO:0000259" key="2">
    <source>
        <dbReference type="Pfam" id="PF06580"/>
    </source>
</evidence>
<evidence type="ECO:0000259" key="3">
    <source>
        <dbReference type="Pfam" id="PF13239"/>
    </source>
</evidence>
<dbReference type="InterPro" id="IPR036890">
    <property type="entry name" value="HATPase_C_sf"/>
</dbReference>
<dbReference type="Pfam" id="PF06580">
    <property type="entry name" value="His_kinase"/>
    <property type="match status" value="1"/>
</dbReference>
<gene>
    <name evidence="4" type="ORF">ACFQ39_13230</name>
</gene>
<dbReference type="Pfam" id="PF13239">
    <property type="entry name" value="2TM"/>
    <property type="match status" value="1"/>
</dbReference>
<protein>
    <submittedName>
        <fullName evidence="4">2TM domain-containing protein</fullName>
    </submittedName>
</protein>
<organism evidence="4 5">
    <name type="scientific">Namhaeicola litoreus</name>
    <dbReference type="NCBI Taxonomy" id="1052145"/>
    <lineage>
        <taxon>Bacteria</taxon>
        <taxon>Pseudomonadati</taxon>
        <taxon>Bacteroidota</taxon>
        <taxon>Flavobacteriia</taxon>
        <taxon>Flavobacteriales</taxon>
        <taxon>Flavobacteriaceae</taxon>
        <taxon>Namhaeicola</taxon>
    </lineage>
</organism>
<keyword evidence="1" id="KW-0472">Membrane</keyword>
<sequence>MKAWLKSGLIILLIGFAVFLLGTSLQQNGFAQPLAVLLKSLAIYELYSLIMYFSHRFYFGFISRNFKGSENLKKHIIFGFSGSLLVTLLVLVVLRFIVRVFFFGEAPESFLVNSKGYFYFGINITLIVTLLFYIFYFYKASSEKKVTESQVVAKTETAKYESLKSQLDPHFLFNSLNVLTSLIGENPVLAERFTTKLSKVYRYVLEQKNKDLIPLNEELDFAKTYMDLLKMRFEDAVVYEIPEEISNSELKIVPLSLQILLENAVKHNVISSEFPLKVKIYEEEGNLLVENNLNKKDNVGKSTKIGLSNIKDRYALITKRPFIVEDKNRTFKVTLPLLTQKIKTMSTDHKILESKYLRAKQKVEEIKGFYASLISYIIVIPFLIFIYYRFTPFTIQWFWFPIFGWGIGLVFQGFSAFGNPIFGRGWEERKIKEIMDEEDKTLWQ</sequence>
<dbReference type="EMBL" id="JBHTMY010000003">
    <property type="protein sequence ID" value="MFD1316582.1"/>
    <property type="molecule type" value="Genomic_DNA"/>
</dbReference>
<dbReference type="PANTHER" id="PTHR34220:SF7">
    <property type="entry name" value="SENSOR HISTIDINE KINASE YPDA"/>
    <property type="match status" value="1"/>
</dbReference>
<feature type="transmembrane region" description="Helical" evidence="1">
    <location>
        <begin position="402"/>
        <end position="422"/>
    </location>
</feature>
<feature type="domain" description="Signal transduction histidine kinase internal region" evidence="2">
    <location>
        <begin position="158"/>
        <end position="236"/>
    </location>
</feature>
<dbReference type="Proteomes" id="UP001597201">
    <property type="component" value="Unassembled WGS sequence"/>
</dbReference>
<keyword evidence="1" id="KW-0812">Transmembrane</keyword>
<dbReference type="RefSeq" id="WP_377179697.1">
    <property type="nucleotide sequence ID" value="NZ_JBHTMY010000003.1"/>
</dbReference>
<keyword evidence="5" id="KW-1185">Reference proteome</keyword>
<dbReference type="InterPro" id="IPR050640">
    <property type="entry name" value="Bact_2-comp_sensor_kinase"/>
</dbReference>
<keyword evidence="1" id="KW-1133">Transmembrane helix</keyword>
<dbReference type="Gene3D" id="3.30.565.10">
    <property type="entry name" value="Histidine kinase-like ATPase, C-terminal domain"/>
    <property type="match status" value="1"/>
</dbReference>
<feature type="domain" description="2TM" evidence="3">
    <location>
        <begin position="358"/>
        <end position="436"/>
    </location>
</feature>
<proteinExistence type="predicted"/>
<name>A0ABW3Y6B0_9FLAO</name>
<feature type="transmembrane region" description="Helical" evidence="1">
    <location>
        <begin position="117"/>
        <end position="138"/>
    </location>
</feature>
<reference evidence="5" key="1">
    <citation type="journal article" date="2019" name="Int. J. Syst. Evol. Microbiol.">
        <title>The Global Catalogue of Microorganisms (GCM) 10K type strain sequencing project: providing services to taxonomists for standard genome sequencing and annotation.</title>
        <authorList>
            <consortium name="The Broad Institute Genomics Platform"/>
            <consortium name="The Broad Institute Genome Sequencing Center for Infectious Disease"/>
            <person name="Wu L."/>
            <person name="Ma J."/>
        </authorList>
    </citation>
    <scope>NUCLEOTIDE SEQUENCE [LARGE SCALE GENOMIC DNA]</scope>
    <source>
        <strain evidence="5">CCUG 61485</strain>
    </source>
</reference>
<dbReference type="PANTHER" id="PTHR34220">
    <property type="entry name" value="SENSOR HISTIDINE KINASE YPDA"/>
    <property type="match status" value="1"/>
</dbReference>
<dbReference type="InterPro" id="IPR010559">
    <property type="entry name" value="Sig_transdc_His_kin_internal"/>
</dbReference>
<evidence type="ECO:0000313" key="4">
    <source>
        <dbReference type="EMBL" id="MFD1316582.1"/>
    </source>
</evidence>
<evidence type="ECO:0000256" key="1">
    <source>
        <dbReference type="SAM" id="Phobius"/>
    </source>
</evidence>
<feature type="transmembrane region" description="Helical" evidence="1">
    <location>
        <begin position="76"/>
        <end position="97"/>
    </location>
</feature>
<feature type="transmembrane region" description="Helical" evidence="1">
    <location>
        <begin position="36"/>
        <end position="55"/>
    </location>
</feature>
<comment type="caution">
    <text evidence="4">The sequence shown here is derived from an EMBL/GenBank/DDBJ whole genome shotgun (WGS) entry which is preliminary data.</text>
</comment>
<feature type="transmembrane region" description="Helical" evidence="1">
    <location>
        <begin position="368"/>
        <end position="390"/>
    </location>
</feature>
<dbReference type="InterPro" id="IPR025698">
    <property type="entry name" value="2TM_dom"/>
</dbReference>